<reference evidence="3" key="1">
    <citation type="journal article" date="2019" name="Int. J. Syst. Evol. Microbiol.">
        <title>The Global Catalogue of Microorganisms (GCM) 10K type strain sequencing project: providing services to taxonomists for standard genome sequencing and annotation.</title>
        <authorList>
            <consortium name="The Broad Institute Genomics Platform"/>
            <consortium name="The Broad Institute Genome Sequencing Center for Infectious Disease"/>
            <person name="Wu L."/>
            <person name="Ma J."/>
        </authorList>
    </citation>
    <scope>NUCLEOTIDE SEQUENCE [LARGE SCALE GENOMIC DNA]</scope>
    <source>
        <strain evidence="3">2902at01</strain>
    </source>
</reference>
<evidence type="ECO:0000313" key="2">
    <source>
        <dbReference type="EMBL" id="MFC4107303.1"/>
    </source>
</evidence>
<proteinExistence type="predicted"/>
<dbReference type="RefSeq" id="WP_377546060.1">
    <property type="nucleotide sequence ID" value="NZ_JBHSBN010000009.1"/>
</dbReference>
<dbReference type="InterPro" id="IPR036390">
    <property type="entry name" value="WH_DNA-bd_sf"/>
</dbReference>
<evidence type="ECO:0000313" key="3">
    <source>
        <dbReference type="Proteomes" id="UP001595868"/>
    </source>
</evidence>
<dbReference type="EMBL" id="JBHSBN010000009">
    <property type="protein sequence ID" value="MFC4107303.1"/>
    <property type="molecule type" value="Genomic_DNA"/>
</dbReference>
<dbReference type="Proteomes" id="UP001595868">
    <property type="component" value="Unassembled WGS sequence"/>
</dbReference>
<evidence type="ECO:0000259" key="1">
    <source>
        <dbReference type="Pfam" id="PF12802"/>
    </source>
</evidence>
<dbReference type="InterPro" id="IPR036388">
    <property type="entry name" value="WH-like_DNA-bd_sf"/>
</dbReference>
<name>A0ABV8KMH6_9ACTN</name>
<gene>
    <name evidence="2" type="ORF">ACFOX0_15400</name>
</gene>
<feature type="domain" description="HTH marR-type" evidence="1">
    <location>
        <begin position="129"/>
        <end position="168"/>
    </location>
</feature>
<dbReference type="InterPro" id="IPR000835">
    <property type="entry name" value="HTH_MarR-typ"/>
</dbReference>
<dbReference type="InterPro" id="IPR011991">
    <property type="entry name" value="ArsR-like_HTH"/>
</dbReference>
<accession>A0ABV8KMH6</accession>
<protein>
    <submittedName>
        <fullName evidence="2">ArsR/SmtB family transcription factor</fullName>
    </submittedName>
</protein>
<dbReference type="Pfam" id="PF12802">
    <property type="entry name" value="MarR_2"/>
    <property type="match status" value="1"/>
</dbReference>
<keyword evidence="3" id="KW-1185">Reference proteome</keyword>
<dbReference type="CDD" id="cd00090">
    <property type="entry name" value="HTH_ARSR"/>
    <property type="match status" value="1"/>
</dbReference>
<comment type="caution">
    <text evidence="2">The sequence shown here is derived from an EMBL/GenBank/DDBJ whole genome shotgun (WGS) entry which is preliminary data.</text>
</comment>
<dbReference type="SUPFAM" id="SSF46785">
    <property type="entry name" value="Winged helix' DNA-binding domain"/>
    <property type="match status" value="1"/>
</dbReference>
<sequence length="340" mass="36232">MWRALLDAGVTLVPLGADRVELTSSGVGGTSTVVASTAPLNPSDIAALADRHGEPGLIIVPAATPAARAAAEAAGWSWLVDDGHHVVGTLRIGGQRVRLDTATAPTRERPRRVRPGRLPWGTLTLVRRLIERPYATQTELAELTGVSQPRVSQSLRTLSEQGLVRRTSTGWTAADVDRLARWWLDAYPGPGGISTFWFGLEPPVAQARAVVALFDTIAARSETATTRHPSVAVSGDVAADFIAPWHTPSRAIVYARTGSDLAPAGLTPAGADEATLELVVARDPGVWPGERIGDSLPLADPLQILWDVRRSTGADTEEAADRLWQVLRRRTWHTGGGHAA</sequence>
<dbReference type="Gene3D" id="1.10.10.10">
    <property type="entry name" value="Winged helix-like DNA-binding domain superfamily/Winged helix DNA-binding domain"/>
    <property type="match status" value="1"/>
</dbReference>
<organism evidence="2 3">
    <name type="scientific">Micromonospora zhanjiangensis</name>
    <dbReference type="NCBI Taxonomy" id="1522057"/>
    <lineage>
        <taxon>Bacteria</taxon>
        <taxon>Bacillati</taxon>
        <taxon>Actinomycetota</taxon>
        <taxon>Actinomycetes</taxon>
        <taxon>Micromonosporales</taxon>
        <taxon>Micromonosporaceae</taxon>
        <taxon>Micromonospora</taxon>
    </lineage>
</organism>